<protein>
    <submittedName>
        <fullName evidence="2">Uncharacterized protein</fullName>
    </submittedName>
</protein>
<dbReference type="AlphaFoldDB" id="A0A6N1ARJ9"/>
<evidence type="ECO:0000256" key="1">
    <source>
        <dbReference type="SAM" id="Phobius"/>
    </source>
</evidence>
<sequence>MIQRAVVDSNMLQAPALRSWLEDEPGNVAVLPDYLWLEIYKQQTVAGLEAAFSVIRDFPDRLAVLKSSGELANLDPSHPDLIEQMLRLGVADEMRMMVEAISLARHGEPETMAQLQEKWSSATAHMAGMLEGAADIIASLPEIAEIFTADEIRRCRTNCCYTTEMFEKIFGAADQLYETFLQPYDFKPGHLSIKHRYDAYLYRTALGVIIYALWWIRSGNQLPKRLDRARNDFIDLGFAVYGSYFAGLITDDAKARWMHDNLVAALRMIGARHGPGMNRMSLDGAC</sequence>
<keyword evidence="2" id="KW-0614">Plasmid</keyword>
<keyword evidence="1" id="KW-0472">Membrane</keyword>
<gene>
    <name evidence="2" type="ORF">HUE56_26510</name>
</gene>
<evidence type="ECO:0000313" key="2">
    <source>
        <dbReference type="EMBL" id="QKS54039.1"/>
    </source>
</evidence>
<feature type="transmembrane region" description="Helical" evidence="1">
    <location>
        <begin position="200"/>
        <end position="216"/>
    </location>
</feature>
<keyword evidence="1" id="KW-1133">Transmembrane helix</keyword>
<accession>A0A6N1ARJ9</accession>
<organism evidence="2 3">
    <name type="scientific">Azospirillum oryzae</name>
    <dbReference type="NCBI Taxonomy" id="286727"/>
    <lineage>
        <taxon>Bacteria</taxon>
        <taxon>Pseudomonadati</taxon>
        <taxon>Pseudomonadota</taxon>
        <taxon>Alphaproteobacteria</taxon>
        <taxon>Rhodospirillales</taxon>
        <taxon>Azospirillaceae</taxon>
        <taxon>Azospirillum</taxon>
    </lineage>
</organism>
<reference evidence="2 3" key="1">
    <citation type="submission" date="2020-06" db="EMBL/GenBank/DDBJ databases">
        <title>Complete genome of Azosprillum oryzae KACC14407.</title>
        <authorList>
            <person name="Kim M."/>
            <person name="Park Y.-J."/>
            <person name="Shin J.-H."/>
        </authorList>
    </citation>
    <scope>NUCLEOTIDE SEQUENCE [LARGE SCALE GENOMIC DNA]</scope>
    <source>
        <strain evidence="2 3">KACC 14407</strain>
        <plasmid evidence="2 3">unnamed6</plasmid>
    </source>
</reference>
<name>A0A6N1ARJ9_9PROT</name>
<proteinExistence type="predicted"/>
<keyword evidence="3" id="KW-1185">Reference proteome</keyword>
<evidence type="ECO:0000313" key="3">
    <source>
        <dbReference type="Proteomes" id="UP000509702"/>
    </source>
</evidence>
<geneLocation type="plasmid" evidence="2 3">
    <name>unnamed6</name>
</geneLocation>
<dbReference type="RefSeq" id="WP_174757504.1">
    <property type="nucleotide sequence ID" value="NZ_BSOV01000077.1"/>
</dbReference>
<dbReference type="KEGG" id="aoz:HUE56_26510"/>
<keyword evidence="1" id="KW-0812">Transmembrane</keyword>
<dbReference type="Proteomes" id="UP000509702">
    <property type="component" value="Plasmid unnamed6"/>
</dbReference>
<dbReference type="EMBL" id="CP054621">
    <property type="protein sequence ID" value="QKS54039.1"/>
    <property type="molecule type" value="Genomic_DNA"/>
</dbReference>